<accession>A0ABU7MLI7</accession>
<dbReference type="Proteomes" id="UP001344817">
    <property type="component" value="Unassembled WGS sequence"/>
</dbReference>
<keyword evidence="3" id="KW-1185">Reference proteome</keyword>
<evidence type="ECO:0000313" key="3">
    <source>
        <dbReference type="Proteomes" id="UP001344817"/>
    </source>
</evidence>
<keyword evidence="1" id="KW-0472">Membrane</keyword>
<protein>
    <submittedName>
        <fullName evidence="2">Uncharacterized protein</fullName>
    </submittedName>
</protein>
<gene>
    <name evidence="2" type="ORF">V2E24_02285</name>
</gene>
<sequence length="133" mass="15463">MKKILMIFSVVFLSALAAGGLYFLYTQMYQKRQKSDSPPKTETQLLTENKSVFPSVDERYFQDFLKNNDFNTQEIDENIISALIQDIIRRINASGGQIEFSYQYQPDFITIDMKYTNENVSELKSFEISINSL</sequence>
<comment type="caution">
    <text evidence="2">The sequence shown here is derived from an EMBL/GenBank/DDBJ whole genome shotgun (WGS) entry which is preliminary data.</text>
</comment>
<name>A0ABU7MLI7_9BACT</name>
<reference evidence="2" key="1">
    <citation type="submission" date="2024-01" db="EMBL/GenBank/DDBJ databases">
        <title>Genome sequence of Mycoplasma ciconiae type strain DSM 25251.</title>
        <authorList>
            <person name="Spergser J."/>
        </authorList>
    </citation>
    <scope>NUCLEOTIDE SEQUENCE [LARGE SCALE GENOMIC DNA]</scope>
    <source>
        <strain evidence="2">DSM 25251</strain>
    </source>
</reference>
<evidence type="ECO:0000256" key="1">
    <source>
        <dbReference type="SAM" id="Phobius"/>
    </source>
</evidence>
<organism evidence="2 3">
    <name type="scientific">Mycoplasmopsis ciconiae</name>
    <dbReference type="NCBI Taxonomy" id="561067"/>
    <lineage>
        <taxon>Bacteria</taxon>
        <taxon>Bacillati</taxon>
        <taxon>Mycoplasmatota</taxon>
        <taxon>Mycoplasmoidales</taxon>
        <taxon>Metamycoplasmataceae</taxon>
        <taxon>Mycoplasmopsis</taxon>
    </lineage>
</organism>
<evidence type="ECO:0000313" key="2">
    <source>
        <dbReference type="EMBL" id="MEE3928397.1"/>
    </source>
</evidence>
<proteinExistence type="predicted"/>
<dbReference type="EMBL" id="JAZDWZ010000006">
    <property type="protein sequence ID" value="MEE3928397.1"/>
    <property type="molecule type" value="Genomic_DNA"/>
</dbReference>
<feature type="transmembrane region" description="Helical" evidence="1">
    <location>
        <begin position="6"/>
        <end position="25"/>
    </location>
</feature>
<keyword evidence="1" id="KW-0812">Transmembrane</keyword>
<keyword evidence="1" id="KW-1133">Transmembrane helix</keyword>
<dbReference type="RefSeq" id="WP_330500809.1">
    <property type="nucleotide sequence ID" value="NZ_JAZDWZ010000006.1"/>
</dbReference>
<dbReference type="NCBIfam" id="NF045957">
    <property type="entry name" value="MHO_1590_dom"/>
    <property type="match status" value="1"/>
</dbReference>